<dbReference type="EMBL" id="HBHX01052923">
    <property type="protein sequence ID" value="CAE0132447.1"/>
    <property type="molecule type" value="Transcribed_RNA"/>
</dbReference>
<dbReference type="InterPro" id="IPR050275">
    <property type="entry name" value="PGM_Phosphatase"/>
</dbReference>
<evidence type="ECO:0000256" key="1">
    <source>
        <dbReference type="ARBA" id="ARBA00023152"/>
    </source>
</evidence>
<keyword evidence="1" id="KW-0324">Glycolysis</keyword>
<dbReference type="CDD" id="cd07067">
    <property type="entry name" value="HP_PGM_like"/>
    <property type="match status" value="1"/>
</dbReference>
<dbReference type="InterPro" id="IPR029033">
    <property type="entry name" value="His_PPase_superfam"/>
</dbReference>
<dbReference type="Pfam" id="PF00300">
    <property type="entry name" value="His_Phos_1"/>
    <property type="match status" value="1"/>
</dbReference>
<feature type="compositionally biased region" description="Basic and acidic residues" evidence="3">
    <location>
        <begin position="46"/>
        <end position="61"/>
    </location>
</feature>
<dbReference type="InterPro" id="IPR013078">
    <property type="entry name" value="His_Pase_superF_clade-1"/>
</dbReference>
<evidence type="ECO:0000313" key="4">
    <source>
        <dbReference type="EMBL" id="CAE0132447.1"/>
    </source>
</evidence>
<keyword evidence="2" id="KW-0413">Isomerase</keyword>
<protein>
    <submittedName>
        <fullName evidence="4">Uncharacterized protein</fullName>
    </submittedName>
</protein>
<accession>A0A7S3BDR8</accession>
<sequence>MVGGEVKMSSISLPSIDDVEHDPSLRRIVLQWERSRAIYHSGRSQMTREERRQRQQAERAAKAAREATIAADGAQAVLLIRHGEAAHNANWRENGTEVDPRLTERGHRQAETLADHPAVVGCELLVVAPLSRAVQTAAAAFGERPSYRTVLTPLHSERLGSAACNKGSPKSVLVHRFPFIRDWEGFGEMTDEWWPRAELDAHEGWRERVRVFIEWLHRQPQRKVIVIGHGAFFSDSRLAGRMLANCEIAVLRVQNLTDRRGTDADRTG</sequence>
<evidence type="ECO:0000256" key="2">
    <source>
        <dbReference type="ARBA" id="ARBA00023235"/>
    </source>
</evidence>
<proteinExistence type="predicted"/>
<dbReference type="AlphaFoldDB" id="A0A7S3BDR8"/>
<dbReference type="Gene3D" id="3.40.50.1240">
    <property type="entry name" value="Phosphoglycerate mutase-like"/>
    <property type="match status" value="1"/>
</dbReference>
<dbReference type="SUPFAM" id="SSF53254">
    <property type="entry name" value="Phosphoglycerate mutase-like"/>
    <property type="match status" value="1"/>
</dbReference>
<name>A0A7S3BDR8_9EUKA</name>
<gene>
    <name evidence="4" type="ORF">HERI1096_LOCUS29191</name>
</gene>
<dbReference type="PANTHER" id="PTHR48100:SF1">
    <property type="entry name" value="HISTIDINE PHOSPHATASE FAMILY PROTEIN-RELATED"/>
    <property type="match status" value="1"/>
</dbReference>
<dbReference type="GO" id="GO:0005737">
    <property type="term" value="C:cytoplasm"/>
    <property type="evidence" value="ECO:0007669"/>
    <property type="project" value="TreeGrafter"/>
</dbReference>
<dbReference type="PANTHER" id="PTHR48100">
    <property type="entry name" value="BROAD-SPECIFICITY PHOSPHATASE YOR283W-RELATED"/>
    <property type="match status" value="1"/>
</dbReference>
<reference evidence="4" key="1">
    <citation type="submission" date="2021-01" db="EMBL/GenBank/DDBJ databases">
        <authorList>
            <person name="Corre E."/>
            <person name="Pelletier E."/>
            <person name="Niang G."/>
            <person name="Scheremetjew M."/>
            <person name="Finn R."/>
            <person name="Kale V."/>
            <person name="Holt S."/>
            <person name="Cochrane G."/>
            <person name="Meng A."/>
            <person name="Brown T."/>
            <person name="Cohen L."/>
        </authorList>
    </citation>
    <scope>NUCLEOTIDE SEQUENCE</scope>
    <source>
        <strain evidence="4">CCMP281</strain>
    </source>
</reference>
<organism evidence="4">
    <name type="scientific">Haptolina ericina</name>
    <dbReference type="NCBI Taxonomy" id="156174"/>
    <lineage>
        <taxon>Eukaryota</taxon>
        <taxon>Haptista</taxon>
        <taxon>Haptophyta</taxon>
        <taxon>Prymnesiophyceae</taxon>
        <taxon>Prymnesiales</taxon>
        <taxon>Prymnesiaceae</taxon>
        <taxon>Haptolina</taxon>
    </lineage>
</organism>
<dbReference type="GO" id="GO:0016791">
    <property type="term" value="F:phosphatase activity"/>
    <property type="evidence" value="ECO:0007669"/>
    <property type="project" value="TreeGrafter"/>
</dbReference>
<evidence type="ECO:0000256" key="3">
    <source>
        <dbReference type="SAM" id="MobiDB-lite"/>
    </source>
</evidence>
<dbReference type="InterPro" id="IPR001345">
    <property type="entry name" value="PG/BPGM_mutase_AS"/>
</dbReference>
<dbReference type="SMART" id="SM00855">
    <property type="entry name" value="PGAM"/>
    <property type="match status" value="1"/>
</dbReference>
<feature type="region of interest" description="Disordered" evidence="3">
    <location>
        <begin position="41"/>
        <end position="61"/>
    </location>
</feature>
<dbReference type="PROSITE" id="PS00175">
    <property type="entry name" value="PG_MUTASE"/>
    <property type="match status" value="1"/>
</dbReference>